<feature type="site" description="Deprotonates C-terminal active site Cys" evidence="4">
    <location>
        <position position="25"/>
    </location>
</feature>
<dbReference type="OrthoDB" id="2121326at2759"/>
<feature type="site" description="Contributes to redox potential value" evidence="4">
    <location>
        <position position="33"/>
    </location>
</feature>
<evidence type="ECO:0000256" key="3">
    <source>
        <dbReference type="PIRNR" id="PIRNR000077"/>
    </source>
</evidence>
<evidence type="ECO:0000313" key="8">
    <source>
        <dbReference type="Proteomes" id="UP000759537"/>
    </source>
</evidence>
<dbReference type="InterPro" id="IPR036249">
    <property type="entry name" value="Thioredoxin-like_sf"/>
</dbReference>
<reference evidence="7" key="1">
    <citation type="submission" date="2019-10" db="EMBL/GenBank/DDBJ databases">
        <authorList>
            <consortium name="DOE Joint Genome Institute"/>
            <person name="Kuo A."/>
            <person name="Miyauchi S."/>
            <person name="Kiss E."/>
            <person name="Drula E."/>
            <person name="Kohler A."/>
            <person name="Sanchez-Garcia M."/>
            <person name="Andreopoulos B."/>
            <person name="Barry K.W."/>
            <person name="Bonito G."/>
            <person name="Buee M."/>
            <person name="Carver A."/>
            <person name="Chen C."/>
            <person name="Cichocki N."/>
            <person name="Clum A."/>
            <person name="Culley D."/>
            <person name="Crous P.W."/>
            <person name="Fauchery L."/>
            <person name="Girlanda M."/>
            <person name="Hayes R."/>
            <person name="Keri Z."/>
            <person name="LaButti K."/>
            <person name="Lipzen A."/>
            <person name="Lombard V."/>
            <person name="Magnuson J."/>
            <person name="Maillard F."/>
            <person name="Morin E."/>
            <person name="Murat C."/>
            <person name="Nolan M."/>
            <person name="Ohm R."/>
            <person name="Pangilinan J."/>
            <person name="Pereira M."/>
            <person name="Perotto S."/>
            <person name="Peter M."/>
            <person name="Riley R."/>
            <person name="Sitrit Y."/>
            <person name="Stielow B."/>
            <person name="Szollosi G."/>
            <person name="Zifcakova L."/>
            <person name="Stursova M."/>
            <person name="Spatafora J.W."/>
            <person name="Tedersoo L."/>
            <person name="Vaario L.-M."/>
            <person name="Yamada A."/>
            <person name="Yan M."/>
            <person name="Wang P."/>
            <person name="Xu J."/>
            <person name="Bruns T."/>
            <person name="Baldrian P."/>
            <person name="Vilgalys R."/>
            <person name="Henrissat B."/>
            <person name="Grigoriev I.V."/>
            <person name="Hibbett D."/>
            <person name="Nagy L.G."/>
            <person name="Martin F.M."/>
        </authorList>
    </citation>
    <scope>NUCLEOTIDE SEQUENCE</scope>
    <source>
        <strain evidence="7">Prilba</strain>
    </source>
</reference>
<dbReference type="PRINTS" id="PR00421">
    <property type="entry name" value="THIOREDOXIN"/>
</dbReference>
<feature type="active site" description="Nucleophile" evidence="4">
    <location>
        <position position="31"/>
    </location>
</feature>
<keyword evidence="8" id="KW-1185">Reference proteome</keyword>
<dbReference type="Proteomes" id="UP000759537">
    <property type="component" value="Unassembled WGS sequence"/>
</dbReference>
<proteinExistence type="inferred from homology"/>
<evidence type="ECO:0000259" key="6">
    <source>
        <dbReference type="PROSITE" id="PS51352"/>
    </source>
</evidence>
<feature type="disulfide bond" description="Redox-active" evidence="5">
    <location>
        <begin position="31"/>
        <end position="34"/>
    </location>
</feature>
<dbReference type="CDD" id="cd02947">
    <property type="entry name" value="TRX_family"/>
    <property type="match status" value="1"/>
</dbReference>
<comment type="caution">
    <text evidence="7">The sequence shown here is derived from an EMBL/GenBank/DDBJ whole genome shotgun (WGS) entry which is preliminary data.</text>
</comment>
<name>A0A9P5MXZ1_9AGAM</name>
<keyword evidence="2 5" id="KW-1015">Disulfide bond</keyword>
<dbReference type="PIRSF" id="PIRSF000077">
    <property type="entry name" value="Thioredoxin"/>
    <property type="match status" value="1"/>
</dbReference>
<accession>A0A9P5MXZ1</accession>
<evidence type="ECO:0000256" key="2">
    <source>
        <dbReference type="ARBA" id="ARBA00023157"/>
    </source>
</evidence>
<feature type="active site" description="Nucleophile" evidence="4">
    <location>
        <position position="34"/>
    </location>
</feature>
<dbReference type="PROSITE" id="PS51352">
    <property type="entry name" value="THIOREDOXIN_2"/>
    <property type="match status" value="1"/>
</dbReference>
<comment type="similarity">
    <text evidence="3">Belongs to the thioredoxin family.</text>
</comment>
<dbReference type="FunFam" id="3.40.30.10:FF:000245">
    <property type="entry name" value="Thioredoxin"/>
    <property type="match status" value="1"/>
</dbReference>
<dbReference type="SUPFAM" id="SSF52833">
    <property type="entry name" value="Thioredoxin-like"/>
    <property type="match status" value="1"/>
</dbReference>
<evidence type="ECO:0000313" key="7">
    <source>
        <dbReference type="EMBL" id="KAF8481626.1"/>
    </source>
</evidence>
<dbReference type="Gene3D" id="3.40.30.10">
    <property type="entry name" value="Glutaredoxin"/>
    <property type="match status" value="1"/>
</dbReference>
<dbReference type="InterPro" id="IPR017937">
    <property type="entry name" value="Thioredoxin_CS"/>
</dbReference>
<dbReference type="PANTHER" id="PTHR46115">
    <property type="entry name" value="THIOREDOXIN-LIKE PROTEIN 1"/>
    <property type="match status" value="1"/>
</dbReference>
<feature type="site" description="Contributes to redox potential value" evidence="4">
    <location>
        <position position="32"/>
    </location>
</feature>
<dbReference type="EMBL" id="WHVB01000006">
    <property type="protein sequence ID" value="KAF8481626.1"/>
    <property type="molecule type" value="Genomic_DNA"/>
</dbReference>
<feature type="domain" description="Thioredoxin" evidence="6">
    <location>
        <begin position="1"/>
        <end position="107"/>
    </location>
</feature>
<gene>
    <name evidence="7" type="ORF">DFH94DRAFT_691269</name>
</gene>
<sequence>MTVAAINSHTEFQNIIKSGHVVVIDFWAAWCGPCRVISPIFEKLAEREEFSALKFYKVDVDAQEAISQQVDIRAMPTFIMFKGGQKVEEVVGANPAGLENLLRTAISIV</sequence>
<protein>
    <recommendedName>
        <fullName evidence="1 3">Thioredoxin</fullName>
    </recommendedName>
</protein>
<reference evidence="7" key="2">
    <citation type="journal article" date="2020" name="Nat. Commun.">
        <title>Large-scale genome sequencing of mycorrhizal fungi provides insights into the early evolution of symbiotic traits.</title>
        <authorList>
            <person name="Miyauchi S."/>
            <person name="Kiss E."/>
            <person name="Kuo A."/>
            <person name="Drula E."/>
            <person name="Kohler A."/>
            <person name="Sanchez-Garcia M."/>
            <person name="Morin E."/>
            <person name="Andreopoulos B."/>
            <person name="Barry K.W."/>
            <person name="Bonito G."/>
            <person name="Buee M."/>
            <person name="Carver A."/>
            <person name="Chen C."/>
            <person name="Cichocki N."/>
            <person name="Clum A."/>
            <person name="Culley D."/>
            <person name="Crous P.W."/>
            <person name="Fauchery L."/>
            <person name="Girlanda M."/>
            <person name="Hayes R.D."/>
            <person name="Keri Z."/>
            <person name="LaButti K."/>
            <person name="Lipzen A."/>
            <person name="Lombard V."/>
            <person name="Magnuson J."/>
            <person name="Maillard F."/>
            <person name="Murat C."/>
            <person name="Nolan M."/>
            <person name="Ohm R.A."/>
            <person name="Pangilinan J."/>
            <person name="Pereira M.F."/>
            <person name="Perotto S."/>
            <person name="Peter M."/>
            <person name="Pfister S."/>
            <person name="Riley R."/>
            <person name="Sitrit Y."/>
            <person name="Stielow J.B."/>
            <person name="Szollosi G."/>
            <person name="Zifcakova L."/>
            <person name="Stursova M."/>
            <person name="Spatafora J.W."/>
            <person name="Tedersoo L."/>
            <person name="Vaario L.M."/>
            <person name="Yamada A."/>
            <person name="Yan M."/>
            <person name="Wang P."/>
            <person name="Xu J."/>
            <person name="Bruns T."/>
            <person name="Baldrian P."/>
            <person name="Vilgalys R."/>
            <person name="Dunand C."/>
            <person name="Henrissat B."/>
            <person name="Grigoriev I.V."/>
            <person name="Hibbett D."/>
            <person name="Nagy L.G."/>
            <person name="Martin F.M."/>
        </authorList>
    </citation>
    <scope>NUCLEOTIDE SEQUENCE</scope>
    <source>
        <strain evidence="7">Prilba</strain>
    </source>
</reference>
<evidence type="ECO:0000256" key="4">
    <source>
        <dbReference type="PIRSR" id="PIRSR000077-1"/>
    </source>
</evidence>
<evidence type="ECO:0000256" key="5">
    <source>
        <dbReference type="PIRSR" id="PIRSR000077-4"/>
    </source>
</evidence>
<dbReference type="PROSITE" id="PS00194">
    <property type="entry name" value="THIOREDOXIN_1"/>
    <property type="match status" value="1"/>
</dbReference>
<dbReference type="AlphaFoldDB" id="A0A9P5MXZ1"/>
<keyword evidence="5" id="KW-0676">Redox-active center</keyword>
<dbReference type="GO" id="GO:0015035">
    <property type="term" value="F:protein-disulfide reductase activity"/>
    <property type="evidence" value="ECO:0007669"/>
    <property type="project" value="InterPro"/>
</dbReference>
<dbReference type="InterPro" id="IPR005746">
    <property type="entry name" value="Thioredoxin"/>
</dbReference>
<dbReference type="NCBIfam" id="TIGR01068">
    <property type="entry name" value="thioredoxin"/>
    <property type="match status" value="1"/>
</dbReference>
<evidence type="ECO:0000256" key="1">
    <source>
        <dbReference type="ARBA" id="ARBA00020570"/>
    </source>
</evidence>
<dbReference type="Pfam" id="PF00085">
    <property type="entry name" value="Thioredoxin"/>
    <property type="match status" value="1"/>
</dbReference>
<organism evidence="7 8">
    <name type="scientific">Russula ochroleuca</name>
    <dbReference type="NCBI Taxonomy" id="152965"/>
    <lineage>
        <taxon>Eukaryota</taxon>
        <taxon>Fungi</taxon>
        <taxon>Dikarya</taxon>
        <taxon>Basidiomycota</taxon>
        <taxon>Agaricomycotina</taxon>
        <taxon>Agaricomycetes</taxon>
        <taxon>Russulales</taxon>
        <taxon>Russulaceae</taxon>
        <taxon>Russula</taxon>
    </lineage>
</organism>
<dbReference type="InterPro" id="IPR013766">
    <property type="entry name" value="Thioredoxin_domain"/>
</dbReference>